<dbReference type="EMBL" id="CP046996">
    <property type="protein sequence ID" value="QHA01043.1"/>
    <property type="molecule type" value="Genomic_DNA"/>
</dbReference>
<evidence type="ECO:0000313" key="2">
    <source>
        <dbReference type="Proteomes" id="UP000430508"/>
    </source>
</evidence>
<sequence length="102" mass="10956">MGKIKGCGNESCETHKKKITYKESEAFCSKCGSLLVYVCKDCYTQLSDDTEKYCVRCLAKHEDRKDKAKKVAAGAGGGALAVGGIILTYGKKALDVAKKIKG</sequence>
<organism evidence="1 2">
    <name type="scientific">Dehalobacter restrictus</name>
    <dbReference type="NCBI Taxonomy" id="55583"/>
    <lineage>
        <taxon>Bacteria</taxon>
        <taxon>Bacillati</taxon>
        <taxon>Bacillota</taxon>
        <taxon>Clostridia</taxon>
        <taxon>Eubacteriales</taxon>
        <taxon>Desulfitobacteriaceae</taxon>
        <taxon>Dehalobacter</taxon>
    </lineage>
</organism>
<gene>
    <name evidence="1" type="ORF">GQ588_10570</name>
</gene>
<proteinExistence type="predicted"/>
<accession>A0A857DJQ3</accession>
<evidence type="ECO:0000313" key="1">
    <source>
        <dbReference type="EMBL" id="QHA01043.1"/>
    </source>
</evidence>
<dbReference type="Proteomes" id="UP000430508">
    <property type="component" value="Chromosome"/>
</dbReference>
<dbReference type="AlphaFoldDB" id="A0A857DJQ3"/>
<protein>
    <submittedName>
        <fullName evidence="1">Uncharacterized protein</fullName>
    </submittedName>
</protein>
<name>A0A857DJQ3_9FIRM</name>
<reference evidence="1 2" key="1">
    <citation type="submission" date="2019-12" db="EMBL/GenBank/DDBJ databases">
        <title>Sequence classification of anaerobic respiratory reductive dehalogenases: First we see many, then we see few.</title>
        <authorList>
            <person name="Molenda O."/>
            <person name="Puentes Jacome L.A."/>
            <person name="Cao X."/>
            <person name="Nesbo C.L."/>
            <person name="Tang S."/>
            <person name="Morson N."/>
            <person name="Patron J."/>
            <person name="Lomheim L."/>
            <person name="Wishart D.S."/>
            <person name="Edwards E.A."/>
        </authorList>
    </citation>
    <scope>NUCLEOTIDE SEQUENCE [LARGE SCALE GENOMIC DNA]</scope>
    <source>
        <strain evidence="1 2">12DCA</strain>
    </source>
</reference>
<dbReference type="RefSeq" id="WP_158208395.1">
    <property type="nucleotide sequence ID" value="NZ_CP046996.1"/>
</dbReference>